<evidence type="ECO:0000313" key="3">
    <source>
        <dbReference type="Proteomes" id="UP001494902"/>
    </source>
</evidence>
<keyword evidence="3" id="KW-1185">Reference proteome</keyword>
<evidence type="ECO:0000313" key="2">
    <source>
        <dbReference type="EMBL" id="MEQ3549161.1"/>
    </source>
</evidence>
<accession>A0ABV1K3X6</accession>
<sequence length="93" mass="9483">MRRKLAVVVAAVAATMVALSPMAVAQPFDDDGETFVQDVGNVRGDQFGLVNLDDVNVLNNANICPGVNLALGNVLGILGTGGAQTSDNPVACD</sequence>
<proteinExistence type="predicted"/>
<keyword evidence="1" id="KW-0732">Signal</keyword>
<protein>
    <recommendedName>
        <fullName evidence="4">Secreted protein</fullName>
    </recommendedName>
</protein>
<feature type="signal peptide" evidence="1">
    <location>
        <begin position="1"/>
        <end position="25"/>
    </location>
</feature>
<gene>
    <name evidence="2" type="ORF">WIS52_01650</name>
</gene>
<dbReference type="RefSeq" id="WP_349296249.1">
    <property type="nucleotide sequence ID" value="NZ_JBEDNQ010000001.1"/>
</dbReference>
<dbReference type="Proteomes" id="UP001494902">
    <property type="component" value="Unassembled WGS sequence"/>
</dbReference>
<feature type="chain" id="PRO_5047261484" description="Secreted protein" evidence="1">
    <location>
        <begin position="26"/>
        <end position="93"/>
    </location>
</feature>
<name>A0ABV1K3X6_9PSEU</name>
<reference evidence="2 3" key="1">
    <citation type="submission" date="2024-03" db="EMBL/GenBank/DDBJ databases">
        <title>Draft genome sequence of Pseudonocardia nematodicida JCM 31783.</title>
        <authorList>
            <person name="Butdee W."/>
            <person name="Duangmal K."/>
        </authorList>
    </citation>
    <scope>NUCLEOTIDE SEQUENCE [LARGE SCALE GENOMIC DNA]</scope>
    <source>
        <strain evidence="2 3">JCM 31783</strain>
    </source>
</reference>
<comment type="caution">
    <text evidence="2">The sequence shown here is derived from an EMBL/GenBank/DDBJ whole genome shotgun (WGS) entry which is preliminary data.</text>
</comment>
<dbReference type="EMBL" id="JBEDNQ010000001">
    <property type="protein sequence ID" value="MEQ3549161.1"/>
    <property type="molecule type" value="Genomic_DNA"/>
</dbReference>
<evidence type="ECO:0000256" key="1">
    <source>
        <dbReference type="SAM" id="SignalP"/>
    </source>
</evidence>
<organism evidence="2 3">
    <name type="scientific">Pseudonocardia nematodicida</name>
    <dbReference type="NCBI Taxonomy" id="1206997"/>
    <lineage>
        <taxon>Bacteria</taxon>
        <taxon>Bacillati</taxon>
        <taxon>Actinomycetota</taxon>
        <taxon>Actinomycetes</taxon>
        <taxon>Pseudonocardiales</taxon>
        <taxon>Pseudonocardiaceae</taxon>
        <taxon>Pseudonocardia</taxon>
    </lineage>
</organism>
<evidence type="ECO:0008006" key="4">
    <source>
        <dbReference type="Google" id="ProtNLM"/>
    </source>
</evidence>